<comment type="caution">
    <text evidence="5">The sequence shown here is derived from an EMBL/GenBank/DDBJ whole genome shotgun (WGS) entry which is preliminary data.</text>
</comment>
<dbReference type="Gene3D" id="3.30.500.10">
    <property type="entry name" value="MHC class I-like antigen recognition-like"/>
    <property type="match status" value="1"/>
</dbReference>
<dbReference type="InterPro" id="IPR011162">
    <property type="entry name" value="MHC_I/II-like_Ag-recog"/>
</dbReference>
<comment type="similarity">
    <text evidence="2">Belongs to the MHC class I family.</text>
</comment>
<evidence type="ECO:0000256" key="1">
    <source>
        <dbReference type="ARBA" id="ARBA00023180"/>
    </source>
</evidence>
<dbReference type="SUPFAM" id="SSF48726">
    <property type="entry name" value="Immunoglobulin"/>
    <property type="match status" value="1"/>
</dbReference>
<feature type="chain" id="PRO_5039303679" description="Ig-like domain-containing protein" evidence="3">
    <location>
        <begin position="20"/>
        <end position="259"/>
    </location>
</feature>
<proteinExistence type="inferred from homology"/>
<organism evidence="5 6">
    <name type="scientific">Anguilla anguilla</name>
    <name type="common">European freshwater eel</name>
    <name type="synonym">Muraena anguilla</name>
    <dbReference type="NCBI Taxonomy" id="7936"/>
    <lineage>
        <taxon>Eukaryota</taxon>
        <taxon>Metazoa</taxon>
        <taxon>Chordata</taxon>
        <taxon>Craniata</taxon>
        <taxon>Vertebrata</taxon>
        <taxon>Euteleostomi</taxon>
        <taxon>Actinopterygii</taxon>
        <taxon>Neopterygii</taxon>
        <taxon>Teleostei</taxon>
        <taxon>Anguilliformes</taxon>
        <taxon>Anguillidae</taxon>
        <taxon>Anguilla</taxon>
    </lineage>
</organism>
<evidence type="ECO:0000313" key="5">
    <source>
        <dbReference type="EMBL" id="KAG5830163.1"/>
    </source>
</evidence>
<keyword evidence="1" id="KW-0325">Glycoprotein</keyword>
<evidence type="ECO:0000256" key="3">
    <source>
        <dbReference type="SAM" id="SignalP"/>
    </source>
</evidence>
<dbReference type="Gene3D" id="2.60.40.10">
    <property type="entry name" value="Immunoglobulins"/>
    <property type="match status" value="1"/>
</dbReference>
<dbReference type="SUPFAM" id="SSF54452">
    <property type="entry name" value="MHC antigen-recognition domain"/>
    <property type="match status" value="1"/>
</dbReference>
<feature type="domain" description="Ig-like" evidence="4">
    <location>
        <begin position="199"/>
        <end position="259"/>
    </location>
</feature>
<dbReference type="InterPro" id="IPR013783">
    <property type="entry name" value="Ig-like_fold"/>
</dbReference>
<dbReference type="InterPro" id="IPR003597">
    <property type="entry name" value="Ig_C1-set"/>
</dbReference>
<dbReference type="PRINTS" id="PR01638">
    <property type="entry name" value="MHCCLASSI"/>
</dbReference>
<evidence type="ECO:0000259" key="4">
    <source>
        <dbReference type="PROSITE" id="PS50835"/>
    </source>
</evidence>
<dbReference type="Proteomes" id="UP001044222">
    <property type="component" value="Unassembled WGS sequence"/>
</dbReference>
<dbReference type="InterPro" id="IPR050208">
    <property type="entry name" value="MHC_class-I_related"/>
</dbReference>
<dbReference type="PROSITE" id="PS50835">
    <property type="entry name" value="IG_LIKE"/>
    <property type="match status" value="1"/>
</dbReference>
<evidence type="ECO:0000313" key="6">
    <source>
        <dbReference type="Proteomes" id="UP001044222"/>
    </source>
</evidence>
<reference evidence="5" key="1">
    <citation type="submission" date="2021-01" db="EMBL/GenBank/DDBJ databases">
        <title>A chromosome-scale assembly of European eel, Anguilla anguilla.</title>
        <authorList>
            <person name="Henkel C."/>
            <person name="Jong-Raadsen S.A."/>
            <person name="Dufour S."/>
            <person name="Weltzien F.-A."/>
            <person name="Palstra A.P."/>
            <person name="Pelster B."/>
            <person name="Spaink H.P."/>
            <person name="Van Den Thillart G.E."/>
            <person name="Jansen H."/>
            <person name="Zahm M."/>
            <person name="Klopp C."/>
            <person name="Cedric C."/>
            <person name="Louis A."/>
            <person name="Berthelot C."/>
            <person name="Parey E."/>
            <person name="Roest Crollius H."/>
            <person name="Montfort J."/>
            <person name="Robinson-Rechavi M."/>
            <person name="Bucao C."/>
            <person name="Bouchez O."/>
            <person name="Gislard M."/>
            <person name="Lluch J."/>
            <person name="Milhes M."/>
            <person name="Lampietro C."/>
            <person name="Lopez Roques C."/>
            <person name="Donnadieu C."/>
            <person name="Braasch I."/>
            <person name="Desvignes T."/>
            <person name="Postlethwait J."/>
            <person name="Bobe J."/>
            <person name="Guiguen Y."/>
            <person name="Dirks R."/>
        </authorList>
    </citation>
    <scope>NUCLEOTIDE SEQUENCE</scope>
    <source>
        <strain evidence="5">Tag_6206</strain>
        <tissue evidence="5">Liver</tissue>
    </source>
</reference>
<dbReference type="InterPro" id="IPR037055">
    <property type="entry name" value="MHC_I-like_Ag-recog_sf"/>
</dbReference>
<sequence>MRVLGLLYVVLRAICWANAASHSLKYIYTVVTGETDSPEFIITGLVNGEQFGQYDSNIRRMIPQTEWREISVDKQYWDKQTQKALYAHQIFKDNIGIAMQHFRSTQGLHILEWIVGCQWNDETGDTGGIERYEYDEKHFLTDDMKTWNFIPPAQQLFISAVKWNPAELENDKQYQTQICIESLKTYVSYKSTLERTVAPEVSLLQKDSSSPVITCHVTGFYPRGITVTWQRNGEDLDVDVELGETREENIKRNTDIKSK</sequence>
<dbReference type="GO" id="GO:0006955">
    <property type="term" value="P:immune response"/>
    <property type="evidence" value="ECO:0007669"/>
    <property type="project" value="TreeGrafter"/>
</dbReference>
<gene>
    <name evidence="5" type="ORF">ANANG_G00315630</name>
</gene>
<dbReference type="PANTHER" id="PTHR16675">
    <property type="entry name" value="MHC CLASS I-RELATED"/>
    <property type="match status" value="1"/>
</dbReference>
<dbReference type="InterPro" id="IPR001039">
    <property type="entry name" value="MHC_I_a_a1/a2"/>
</dbReference>
<accession>A0A9D3LL44</accession>
<dbReference type="AlphaFoldDB" id="A0A9D3LL44"/>
<dbReference type="GO" id="GO:0009897">
    <property type="term" value="C:external side of plasma membrane"/>
    <property type="evidence" value="ECO:0007669"/>
    <property type="project" value="TreeGrafter"/>
</dbReference>
<keyword evidence="3" id="KW-0732">Signal</keyword>
<evidence type="ECO:0000256" key="2">
    <source>
        <dbReference type="RuleBase" id="RU004439"/>
    </source>
</evidence>
<protein>
    <recommendedName>
        <fullName evidence="4">Ig-like domain-containing protein</fullName>
    </recommendedName>
</protein>
<dbReference type="InterPro" id="IPR036179">
    <property type="entry name" value="Ig-like_dom_sf"/>
</dbReference>
<name>A0A9D3LL44_ANGAN</name>
<dbReference type="PANTHER" id="PTHR16675:SF237">
    <property type="entry name" value="MHC CLASS I ANTIGEN TRANSCRIPT VARIANT 1-RELATED"/>
    <property type="match status" value="1"/>
</dbReference>
<dbReference type="Pfam" id="PF07654">
    <property type="entry name" value="C1-set"/>
    <property type="match status" value="1"/>
</dbReference>
<dbReference type="InterPro" id="IPR007110">
    <property type="entry name" value="Ig-like_dom"/>
</dbReference>
<feature type="signal peptide" evidence="3">
    <location>
        <begin position="1"/>
        <end position="19"/>
    </location>
</feature>
<dbReference type="GO" id="GO:0005615">
    <property type="term" value="C:extracellular space"/>
    <property type="evidence" value="ECO:0007669"/>
    <property type="project" value="TreeGrafter"/>
</dbReference>
<dbReference type="InterPro" id="IPR011161">
    <property type="entry name" value="MHC_I-like_Ag-recog"/>
</dbReference>
<dbReference type="Pfam" id="PF00129">
    <property type="entry name" value="MHC_I"/>
    <property type="match status" value="1"/>
</dbReference>
<dbReference type="EMBL" id="JAFIRN010000033">
    <property type="protein sequence ID" value="KAG5830163.1"/>
    <property type="molecule type" value="Genomic_DNA"/>
</dbReference>
<keyword evidence="6" id="KW-1185">Reference proteome</keyword>